<dbReference type="GO" id="GO:0006457">
    <property type="term" value="P:protein folding"/>
    <property type="evidence" value="ECO:0007669"/>
    <property type="project" value="InterPro"/>
</dbReference>
<dbReference type="InterPro" id="IPR002130">
    <property type="entry name" value="Cyclophilin-type_PPIase_dom"/>
</dbReference>
<dbReference type="PANTHER" id="PTHR11071:SF561">
    <property type="entry name" value="PEPTIDYL-PROLYL CIS-TRANS ISOMERASE D-RELATED"/>
    <property type="match status" value="1"/>
</dbReference>
<comment type="similarity">
    <text evidence="2 5">Belongs to the cyclophilin-type PPIase family.</text>
</comment>
<dbReference type="GO" id="GO:0005737">
    <property type="term" value="C:cytoplasm"/>
    <property type="evidence" value="ECO:0007669"/>
    <property type="project" value="TreeGrafter"/>
</dbReference>
<dbReference type="PANTHER" id="PTHR11071">
    <property type="entry name" value="PEPTIDYL-PROLYL CIS-TRANS ISOMERASE"/>
    <property type="match status" value="1"/>
</dbReference>
<comment type="catalytic activity">
    <reaction evidence="1 5">
        <text>[protein]-peptidylproline (omega=180) = [protein]-peptidylproline (omega=0)</text>
        <dbReference type="Rhea" id="RHEA:16237"/>
        <dbReference type="Rhea" id="RHEA-COMP:10747"/>
        <dbReference type="Rhea" id="RHEA-COMP:10748"/>
        <dbReference type="ChEBI" id="CHEBI:83833"/>
        <dbReference type="ChEBI" id="CHEBI:83834"/>
        <dbReference type="EC" id="5.2.1.8"/>
    </reaction>
</comment>
<dbReference type="PROSITE" id="PS00170">
    <property type="entry name" value="CSA_PPIASE_1"/>
    <property type="match status" value="1"/>
</dbReference>
<dbReference type="InterPro" id="IPR029000">
    <property type="entry name" value="Cyclophilin-like_dom_sf"/>
</dbReference>
<dbReference type="PRINTS" id="PR00153">
    <property type="entry name" value="CSAPPISMRASE"/>
</dbReference>
<evidence type="ECO:0000313" key="7">
    <source>
        <dbReference type="EMBL" id="JAT72877.1"/>
    </source>
</evidence>
<dbReference type="PROSITE" id="PS50072">
    <property type="entry name" value="CSA_PPIASE_2"/>
    <property type="match status" value="1"/>
</dbReference>
<evidence type="ECO:0000256" key="1">
    <source>
        <dbReference type="ARBA" id="ARBA00000971"/>
    </source>
</evidence>
<protein>
    <recommendedName>
        <fullName evidence="5">Peptidyl-prolyl cis-trans isomerase</fullName>
        <shortName evidence="5">PPIase</shortName>
        <ecNumber evidence="5">5.2.1.8</ecNumber>
    </recommendedName>
</protein>
<comment type="function">
    <text evidence="5">PPIases accelerate the folding of proteins. It catalyzes the cis-trans isomerization of proline imidic peptide bonds in oligopeptides.</text>
</comment>
<feature type="domain" description="PPIase cyclophilin-type" evidence="6">
    <location>
        <begin position="93"/>
        <end position="250"/>
    </location>
</feature>
<dbReference type="SUPFAM" id="SSF50891">
    <property type="entry name" value="Cyclophilin-like"/>
    <property type="match status" value="1"/>
</dbReference>
<evidence type="ECO:0000256" key="3">
    <source>
        <dbReference type="ARBA" id="ARBA00023110"/>
    </source>
</evidence>
<name>A0A1D2A120_AUXPR</name>
<sequence length="252" mass="27133">LNLFQKLHPISSSMVRCWLDIDIGDAAQYALESRAFARAQALFDTIKSQYGWPEELSSLDEEQRDLLTSACDSDPSWRDQGTMQATPPTPLRAGRLTIELFTEAAPRACENFRCLCTGERGKGKSSGKPLHFKGTKFHRIVKGFVCQGGDIVKGDGSGGDSIYGKPFNDEKGGLKLKHDAAGIVSMANSGKNSNTSQFFLTLGPAPACDGKHTVFGRVVEGLPILQRIDALAASKDGDPLTDVCISDSGYDG</sequence>
<keyword evidence="4 5" id="KW-0413">Isomerase</keyword>
<dbReference type="EC" id="5.2.1.8" evidence="5"/>
<reference evidence="7" key="1">
    <citation type="submission" date="2015-08" db="EMBL/GenBank/DDBJ databases">
        <authorList>
            <person name="Babu N.S."/>
            <person name="Beckwith C.J."/>
            <person name="Beseler K.G."/>
            <person name="Brison A."/>
            <person name="Carone J.V."/>
            <person name="Caskin T.P."/>
            <person name="Diamond M."/>
            <person name="Durham M.E."/>
            <person name="Foxe J.M."/>
            <person name="Go M."/>
            <person name="Henderson B.A."/>
            <person name="Jones I.B."/>
            <person name="McGettigan J.A."/>
            <person name="Micheletti S.J."/>
            <person name="Nasrallah M.E."/>
            <person name="Ortiz D."/>
            <person name="Piller C.R."/>
            <person name="Privatt S.R."/>
            <person name="Schneider S.L."/>
            <person name="Sharp S."/>
            <person name="Smith T.C."/>
            <person name="Stanton J.D."/>
            <person name="Ullery H.E."/>
            <person name="Wilson R.J."/>
            <person name="Serrano M.G."/>
            <person name="Buck G."/>
            <person name="Lee V."/>
            <person name="Wang Y."/>
            <person name="Carvalho R."/>
            <person name="Voegtly L."/>
            <person name="Shi R."/>
            <person name="Duckworth R."/>
            <person name="Johnson A."/>
            <person name="Loviza R."/>
            <person name="Walstead R."/>
            <person name="Shah Z."/>
            <person name="Kiflezghi M."/>
            <person name="Wade K."/>
            <person name="Ball S.L."/>
            <person name="Bradley K.W."/>
            <person name="Asai D.J."/>
            <person name="Bowman C.A."/>
            <person name="Russell D.A."/>
            <person name="Pope W.H."/>
            <person name="Jacobs-Sera D."/>
            <person name="Hendrix R.W."/>
            <person name="Hatfull G.F."/>
        </authorList>
    </citation>
    <scope>NUCLEOTIDE SEQUENCE</scope>
</reference>
<evidence type="ECO:0000259" key="6">
    <source>
        <dbReference type="PROSITE" id="PS50072"/>
    </source>
</evidence>
<proteinExistence type="inferred from homology"/>
<gene>
    <name evidence="7" type="ORF">g.88489</name>
</gene>
<dbReference type="Gene3D" id="2.40.100.10">
    <property type="entry name" value="Cyclophilin-like"/>
    <property type="match status" value="1"/>
</dbReference>
<organism evidence="7">
    <name type="scientific">Auxenochlorella protothecoides</name>
    <name type="common">Green microalga</name>
    <name type="synonym">Chlorella protothecoides</name>
    <dbReference type="NCBI Taxonomy" id="3075"/>
    <lineage>
        <taxon>Eukaryota</taxon>
        <taxon>Viridiplantae</taxon>
        <taxon>Chlorophyta</taxon>
        <taxon>core chlorophytes</taxon>
        <taxon>Trebouxiophyceae</taxon>
        <taxon>Chlorellales</taxon>
        <taxon>Chlorellaceae</taxon>
        <taxon>Auxenochlorella</taxon>
    </lineage>
</organism>
<accession>A0A1D2A120</accession>
<evidence type="ECO:0000256" key="5">
    <source>
        <dbReference type="RuleBase" id="RU363019"/>
    </source>
</evidence>
<dbReference type="EMBL" id="GDKF01005745">
    <property type="protein sequence ID" value="JAT72877.1"/>
    <property type="molecule type" value="Transcribed_RNA"/>
</dbReference>
<dbReference type="Pfam" id="PF00160">
    <property type="entry name" value="Pro_isomerase"/>
    <property type="match status" value="1"/>
</dbReference>
<dbReference type="FunFam" id="2.40.100.10:FF:000025">
    <property type="entry name" value="Peptidyl-prolyl cis-trans isomerase CYP19-2"/>
    <property type="match status" value="1"/>
</dbReference>
<dbReference type="GO" id="GO:0016018">
    <property type="term" value="F:cyclosporin A binding"/>
    <property type="evidence" value="ECO:0007669"/>
    <property type="project" value="TreeGrafter"/>
</dbReference>
<dbReference type="InterPro" id="IPR020892">
    <property type="entry name" value="Cyclophilin-type_PPIase_CS"/>
</dbReference>
<feature type="non-terminal residue" evidence="7">
    <location>
        <position position="1"/>
    </location>
</feature>
<evidence type="ECO:0000256" key="2">
    <source>
        <dbReference type="ARBA" id="ARBA00007365"/>
    </source>
</evidence>
<evidence type="ECO:0000256" key="4">
    <source>
        <dbReference type="ARBA" id="ARBA00023235"/>
    </source>
</evidence>
<keyword evidence="3 5" id="KW-0697">Rotamase</keyword>
<dbReference type="AlphaFoldDB" id="A0A1D2A120"/>
<dbReference type="GO" id="GO:0003755">
    <property type="term" value="F:peptidyl-prolyl cis-trans isomerase activity"/>
    <property type="evidence" value="ECO:0007669"/>
    <property type="project" value="UniProtKB-UniRule"/>
</dbReference>